<dbReference type="Pfam" id="PF00107">
    <property type="entry name" value="ADH_zinc_N"/>
    <property type="match status" value="1"/>
</dbReference>
<accession>A0A7W3TE87</accession>
<evidence type="ECO:0000313" key="3">
    <source>
        <dbReference type="Proteomes" id="UP000538929"/>
    </source>
</evidence>
<reference evidence="3" key="1">
    <citation type="submission" date="2019-10" db="EMBL/GenBank/DDBJ databases">
        <title>Streptomyces sp. nov., a novel actinobacterium isolated from alkaline environment.</title>
        <authorList>
            <person name="Golinska P."/>
        </authorList>
    </citation>
    <scope>NUCLEOTIDE SEQUENCE [LARGE SCALE GENOMIC DNA]</scope>
    <source>
        <strain evidence="3">DSM 42118</strain>
    </source>
</reference>
<dbReference type="RefSeq" id="WP_182606580.1">
    <property type="nucleotide sequence ID" value="NZ_VKHT01000377.1"/>
</dbReference>
<sequence length="323" mass="33191">MHVVEVERFGGPEVLVWRERPDPVAGPGQVVVAVSVADVLFVETQVRSGWGRDFFTVEPPYVPGDAAGGEVISVGEGVDASWLGRRVIARADELGAYAERVVAPVEALVPIPEGVGTREAVALVHDGPTALGVFGNAPVGPSTTVLIVAAAGGMGSLLVQLAHAAGARVIGTARGERKLETVRKLGADEVVDHGAADWPDRVRELTGGAGVDVVFDGAGGALGGAAFAVTADGGHFSAHGAAAGDFAEIGEGEAERRGIIVHGIRQVWFPPQEYGGWVERAMGEVAAGRIAPTIGAVFPLRRAAEAHAAVEARRVVGKALLEV</sequence>
<dbReference type="GO" id="GO:0016491">
    <property type="term" value="F:oxidoreductase activity"/>
    <property type="evidence" value="ECO:0007669"/>
    <property type="project" value="InterPro"/>
</dbReference>
<evidence type="ECO:0000313" key="2">
    <source>
        <dbReference type="EMBL" id="MBB0245045.1"/>
    </source>
</evidence>
<evidence type="ECO:0000259" key="1">
    <source>
        <dbReference type="SMART" id="SM00829"/>
    </source>
</evidence>
<dbReference type="PANTHER" id="PTHR43677:SF4">
    <property type="entry name" value="QUINONE OXIDOREDUCTASE-LIKE PROTEIN 2"/>
    <property type="match status" value="1"/>
</dbReference>
<dbReference type="Gene3D" id="3.40.50.720">
    <property type="entry name" value="NAD(P)-binding Rossmann-like Domain"/>
    <property type="match status" value="1"/>
</dbReference>
<dbReference type="SUPFAM" id="SSF50129">
    <property type="entry name" value="GroES-like"/>
    <property type="match status" value="1"/>
</dbReference>
<dbReference type="SUPFAM" id="SSF51735">
    <property type="entry name" value="NAD(P)-binding Rossmann-fold domains"/>
    <property type="match status" value="1"/>
</dbReference>
<dbReference type="InterPro" id="IPR013149">
    <property type="entry name" value="ADH-like_C"/>
</dbReference>
<protein>
    <submittedName>
        <fullName evidence="2">Zinc-binding dehydrogenase</fullName>
    </submittedName>
</protein>
<comment type="caution">
    <text evidence="2">The sequence shown here is derived from an EMBL/GenBank/DDBJ whole genome shotgun (WGS) entry which is preliminary data.</text>
</comment>
<gene>
    <name evidence="2" type="ORF">FNQ90_13235</name>
</gene>
<feature type="domain" description="Enoyl reductase (ER)" evidence="1">
    <location>
        <begin position="10"/>
        <end position="321"/>
    </location>
</feature>
<dbReference type="Proteomes" id="UP000538929">
    <property type="component" value="Unassembled WGS sequence"/>
</dbReference>
<dbReference type="Pfam" id="PF08240">
    <property type="entry name" value="ADH_N"/>
    <property type="match status" value="1"/>
</dbReference>
<dbReference type="Gene3D" id="3.90.180.10">
    <property type="entry name" value="Medium-chain alcohol dehydrogenases, catalytic domain"/>
    <property type="match status" value="1"/>
</dbReference>
<dbReference type="EMBL" id="VKHT01000377">
    <property type="protein sequence ID" value="MBB0245045.1"/>
    <property type="molecule type" value="Genomic_DNA"/>
</dbReference>
<name>A0A7W3TE87_9ACTN</name>
<dbReference type="InterPro" id="IPR011032">
    <property type="entry name" value="GroES-like_sf"/>
</dbReference>
<proteinExistence type="predicted"/>
<dbReference type="InterPro" id="IPR020843">
    <property type="entry name" value="ER"/>
</dbReference>
<dbReference type="AlphaFoldDB" id="A0A7W3TE87"/>
<dbReference type="SMART" id="SM00829">
    <property type="entry name" value="PKS_ER"/>
    <property type="match status" value="1"/>
</dbReference>
<dbReference type="InterPro" id="IPR036291">
    <property type="entry name" value="NAD(P)-bd_dom_sf"/>
</dbReference>
<dbReference type="InterPro" id="IPR051397">
    <property type="entry name" value="Zn-ADH-like_protein"/>
</dbReference>
<keyword evidence="3" id="KW-1185">Reference proteome</keyword>
<dbReference type="PANTHER" id="PTHR43677">
    <property type="entry name" value="SHORT-CHAIN DEHYDROGENASE/REDUCTASE"/>
    <property type="match status" value="1"/>
</dbReference>
<organism evidence="2 3">
    <name type="scientific">Streptomyces alkaliphilus</name>
    <dbReference type="NCBI Taxonomy" id="1472722"/>
    <lineage>
        <taxon>Bacteria</taxon>
        <taxon>Bacillati</taxon>
        <taxon>Actinomycetota</taxon>
        <taxon>Actinomycetes</taxon>
        <taxon>Kitasatosporales</taxon>
        <taxon>Streptomycetaceae</taxon>
        <taxon>Streptomyces</taxon>
    </lineage>
</organism>
<dbReference type="InterPro" id="IPR013154">
    <property type="entry name" value="ADH-like_N"/>
</dbReference>